<evidence type="ECO:0000313" key="4">
    <source>
        <dbReference type="Proteomes" id="UP000283523"/>
    </source>
</evidence>
<dbReference type="PROSITE" id="PS51819">
    <property type="entry name" value="VOC"/>
    <property type="match status" value="2"/>
</dbReference>
<dbReference type="Pfam" id="PF00903">
    <property type="entry name" value="Glyoxalase"/>
    <property type="match status" value="2"/>
</dbReference>
<dbReference type="OrthoDB" id="9796521at2"/>
<gene>
    <name evidence="3" type="ORF">DYU11_13740</name>
</gene>
<dbReference type="InterPro" id="IPR029068">
    <property type="entry name" value="Glyas_Bleomycin-R_OHBP_Dase"/>
</dbReference>
<dbReference type="InterPro" id="IPR051785">
    <property type="entry name" value="MMCE/EMCE_epimerase"/>
</dbReference>
<dbReference type="InterPro" id="IPR004360">
    <property type="entry name" value="Glyas_Fos-R_dOase_dom"/>
</dbReference>
<dbReference type="GO" id="GO:0046491">
    <property type="term" value="P:L-methylmalonyl-CoA metabolic process"/>
    <property type="evidence" value="ECO:0007669"/>
    <property type="project" value="TreeGrafter"/>
</dbReference>
<dbReference type="PANTHER" id="PTHR43048">
    <property type="entry name" value="METHYLMALONYL-COA EPIMERASE"/>
    <property type="match status" value="1"/>
</dbReference>
<evidence type="ECO:0000259" key="2">
    <source>
        <dbReference type="PROSITE" id="PS51819"/>
    </source>
</evidence>
<sequence>MIRHTNYIRQSLLLAGLLVGSVPGRAQVAERVMHPTITVSDLNRVLPFYTQVLSFDLIGTRTVAAGVAARLFSLPDSTHSVRVATLRLGQETLELLDFVGPETGRSMPPDSRSNDRWFQHIAIVVSDIDKAYRQLRQHRVGHVSTAPQTLPAYLPAAAGIRAFYFHDPDGHVLELIWFPPGKGNPRWQPPAAGRQDSALFLGIDHTAVASADTDRSLAFYRDGLGLQLGGTSENYGTEQEHLNQVFGAHLLISGLTTGRGMGIELLDYLAPPGGRPYPEASRANDLWHWHTVLKVSGLAAFRDRLHQQGYPFLSPGIVSLDGLGLAVRRGLWLRDPDGHALLLCE</sequence>
<feature type="domain" description="VOC" evidence="2">
    <location>
        <begin position="31"/>
        <end position="178"/>
    </location>
</feature>
<dbReference type="AlphaFoldDB" id="A0A418MCC2"/>
<dbReference type="InterPro" id="IPR037523">
    <property type="entry name" value="VOC_core"/>
</dbReference>
<feature type="domain" description="VOC" evidence="2">
    <location>
        <begin position="202"/>
        <end position="345"/>
    </location>
</feature>
<evidence type="ECO:0000313" key="3">
    <source>
        <dbReference type="EMBL" id="RIV24021.1"/>
    </source>
</evidence>
<comment type="caution">
    <text evidence="3">The sequence shown here is derived from an EMBL/GenBank/DDBJ whole genome shotgun (WGS) entry which is preliminary data.</text>
</comment>
<dbReference type="GO" id="GO:0046872">
    <property type="term" value="F:metal ion binding"/>
    <property type="evidence" value="ECO:0007669"/>
    <property type="project" value="UniProtKB-KW"/>
</dbReference>
<keyword evidence="1" id="KW-0479">Metal-binding</keyword>
<name>A0A418MCC2_9BACT</name>
<dbReference type="EMBL" id="QXED01000003">
    <property type="protein sequence ID" value="RIV24021.1"/>
    <property type="molecule type" value="Genomic_DNA"/>
</dbReference>
<protein>
    <submittedName>
        <fullName evidence="3">Glyoxalase</fullName>
    </submittedName>
</protein>
<keyword evidence="4" id="KW-1185">Reference proteome</keyword>
<accession>A0A418MCC2</accession>
<dbReference type="SUPFAM" id="SSF54593">
    <property type="entry name" value="Glyoxalase/Bleomycin resistance protein/Dihydroxybiphenyl dioxygenase"/>
    <property type="match status" value="2"/>
</dbReference>
<dbReference type="GO" id="GO:0004493">
    <property type="term" value="F:methylmalonyl-CoA epimerase activity"/>
    <property type="evidence" value="ECO:0007669"/>
    <property type="project" value="TreeGrafter"/>
</dbReference>
<evidence type="ECO:0000256" key="1">
    <source>
        <dbReference type="ARBA" id="ARBA00022723"/>
    </source>
</evidence>
<dbReference type="Proteomes" id="UP000283523">
    <property type="component" value="Unassembled WGS sequence"/>
</dbReference>
<dbReference type="PANTHER" id="PTHR43048:SF3">
    <property type="entry name" value="METHYLMALONYL-COA EPIMERASE, MITOCHONDRIAL"/>
    <property type="match status" value="1"/>
</dbReference>
<dbReference type="Gene3D" id="3.10.180.10">
    <property type="entry name" value="2,3-Dihydroxybiphenyl 1,2-Dioxygenase, domain 1"/>
    <property type="match status" value="2"/>
</dbReference>
<dbReference type="RefSeq" id="WP_119668237.1">
    <property type="nucleotide sequence ID" value="NZ_QXED01000003.1"/>
</dbReference>
<organism evidence="3 4">
    <name type="scientific">Fibrisoma montanum</name>
    <dbReference type="NCBI Taxonomy" id="2305895"/>
    <lineage>
        <taxon>Bacteria</taxon>
        <taxon>Pseudomonadati</taxon>
        <taxon>Bacteroidota</taxon>
        <taxon>Cytophagia</taxon>
        <taxon>Cytophagales</taxon>
        <taxon>Spirosomataceae</taxon>
        <taxon>Fibrisoma</taxon>
    </lineage>
</organism>
<reference evidence="3 4" key="1">
    <citation type="submission" date="2018-08" db="EMBL/GenBank/DDBJ databases">
        <title>Fibrisoma montanum sp. nov., isolated from Danxia mountain soil.</title>
        <authorList>
            <person name="Huang Y."/>
        </authorList>
    </citation>
    <scope>NUCLEOTIDE SEQUENCE [LARGE SCALE GENOMIC DNA]</scope>
    <source>
        <strain evidence="3 4">HYT19</strain>
    </source>
</reference>
<proteinExistence type="predicted"/>